<dbReference type="UniPathway" id="UPA00219"/>
<dbReference type="EMBL" id="WMBA01000059">
    <property type="protein sequence ID" value="MTD58047.1"/>
    <property type="molecule type" value="Genomic_DNA"/>
</dbReference>
<dbReference type="GO" id="GO:0005576">
    <property type="term" value="C:extracellular region"/>
    <property type="evidence" value="ECO:0007669"/>
    <property type="project" value="TreeGrafter"/>
</dbReference>
<sequence length="146" mass="15392">MATLRILTGTVLGAAAIGALGLAAPAAQASPTPCEPQAKACVQLSTGKAWLQNNGTVTTGPVPATPGLPRYPTPKGIFHVQYKDIDHYSKQFNGPMPYSVFFTNTGVALHEGSLTRKSHGCVHLSHQDAVTFYNQLHPGDEVQVVA</sequence>
<keyword evidence="5 6" id="KW-0961">Cell wall biogenesis/degradation</keyword>
<dbReference type="OrthoDB" id="8887048at2"/>
<protein>
    <submittedName>
        <fullName evidence="9">L,D-transpeptidase family protein</fullName>
    </submittedName>
</protein>
<dbReference type="SUPFAM" id="SSF141523">
    <property type="entry name" value="L,D-transpeptidase catalytic domain-like"/>
    <property type="match status" value="1"/>
</dbReference>
<evidence type="ECO:0000256" key="7">
    <source>
        <dbReference type="SAM" id="SignalP"/>
    </source>
</evidence>
<comment type="pathway">
    <text evidence="1 6">Cell wall biogenesis; peptidoglycan biosynthesis.</text>
</comment>
<evidence type="ECO:0000256" key="4">
    <source>
        <dbReference type="ARBA" id="ARBA00022984"/>
    </source>
</evidence>
<dbReference type="RefSeq" id="WP_154760151.1">
    <property type="nucleotide sequence ID" value="NZ_WMBA01000059.1"/>
</dbReference>
<keyword evidence="3 6" id="KW-0133">Cell shape</keyword>
<dbReference type="AlphaFoldDB" id="A0A6N7YY78"/>
<organism evidence="9 10">
    <name type="scientific">Amycolatopsis pithecellobii</name>
    <dbReference type="NCBI Taxonomy" id="664692"/>
    <lineage>
        <taxon>Bacteria</taxon>
        <taxon>Bacillati</taxon>
        <taxon>Actinomycetota</taxon>
        <taxon>Actinomycetes</taxon>
        <taxon>Pseudonocardiales</taxon>
        <taxon>Pseudonocardiaceae</taxon>
        <taxon>Amycolatopsis</taxon>
    </lineage>
</organism>
<dbReference type="InterPro" id="IPR050979">
    <property type="entry name" value="LD-transpeptidase"/>
</dbReference>
<feature type="active site" description="Nucleophile" evidence="6">
    <location>
        <position position="121"/>
    </location>
</feature>
<gene>
    <name evidence="9" type="ORF">GKO32_29310</name>
</gene>
<keyword evidence="7" id="KW-0732">Signal</keyword>
<dbReference type="InterPro" id="IPR038063">
    <property type="entry name" value="Transpep_catalytic_dom"/>
</dbReference>
<reference evidence="9 10" key="1">
    <citation type="submission" date="2019-11" db="EMBL/GenBank/DDBJ databases">
        <title>Draft genome of Amycolatopsis RM579.</title>
        <authorList>
            <person name="Duangmal K."/>
            <person name="Mingma R."/>
        </authorList>
    </citation>
    <scope>NUCLEOTIDE SEQUENCE [LARGE SCALE GENOMIC DNA]</scope>
    <source>
        <strain evidence="9 10">RM579</strain>
    </source>
</reference>
<dbReference type="InterPro" id="IPR005490">
    <property type="entry name" value="LD_TPept_cat_dom"/>
</dbReference>
<keyword evidence="10" id="KW-1185">Reference proteome</keyword>
<name>A0A6N7YY78_9PSEU</name>
<dbReference type="Proteomes" id="UP000440096">
    <property type="component" value="Unassembled WGS sequence"/>
</dbReference>
<evidence type="ECO:0000256" key="3">
    <source>
        <dbReference type="ARBA" id="ARBA00022960"/>
    </source>
</evidence>
<dbReference type="PANTHER" id="PTHR30582:SF33">
    <property type="entry name" value="EXPORTED PROTEIN"/>
    <property type="match status" value="1"/>
</dbReference>
<dbReference type="GO" id="GO:0016740">
    <property type="term" value="F:transferase activity"/>
    <property type="evidence" value="ECO:0007669"/>
    <property type="project" value="UniProtKB-KW"/>
</dbReference>
<dbReference type="PROSITE" id="PS52029">
    <property type="entry name" value="LD_TPASE"/>
    <property type="match status" value="1"/>
</dbReference>
<feature type="domain" description="L,D-TPase catalytic" evidence="8">
    <location>
        <begin position="38"/>
        <end position="145"/>
    </location>
</feature>
<evidence type="ECO:0000256" key="1">
    <source>
        <dbReference type="ARBA" id="ARBA00004752"/>
    </source>
</evidence>
<evidence type="ECO:0000256" key="6">
    <source>
        <dbReference type="PROSITE-ProRule" id="PRU01373"/>
    </source>
</evidence>
<feature type="active site" description="Proton donor/acceptor" evidence="6">
    <location>
        <position position="110"/>
    </location>
</feature>
<keyword evidence="2" id="KW-0808">Transferase</keyword>
<evidence type="ECO:0000256" key="2">
    <source>
        <dbReference type="ARBA" id="ARBA00022679"/>
    </source>
</evidence>
<evidence type="ECO:0000313" key="10">
    <source>
        <dbReference type="Proteomes" id="UP000440096"/>
    </source>
</evidence>
<comment type="caution">
    <text evidence="9">The sequence shown here is derived from an EMBL/GenBank/DDBJ whole genome shotgun (WGS) entry which is preliminary data.</text>
</comment>
<feature type="chain" id="PRO_5026780232" evidence="7">
    <location>
        <begin position="30"/>
        <end position="146"/>
    </location>
</feature>
<dbReference type="GO" id="GO:0071972">
    <property type="term" value="F:peptidoglycan L,D-transpeptidase activity"/>
    <property type="evidence" value="ECO:0007669"/>
    <property type="project" value="TreeGrafter"/>
</dbReference>
<evidence type="ECO:0000259" key="8">
    <source>
        <dbReference type="PROSITE" id="PS52029"/>
    </source>
</evidence>
<evidence type="ECO:0000256" key="5">
    <source>
        <dbReference type="ARBA" id="ARBA00023316"/>
    </source>
</evidence>
<dbReference type="Gene3D" id="2.40.440.10">
    <property type="entry name" value="L,D-transpeptidase catalytic domain-like"/>
    <property type="match status" value="1"/>
</dbReference>
<accession>A0A6N7YY78</accession>
<evidence type="ECO:0000313" key="9">
    <source>
        <dbReference type="EMBL" id="MTD58047.1"/>
    </source>
</evidence>
<keyword evidence="4 6" id="KW-0573">Peptidoglycan synthesis</keyword>
<dbReference type="CDD" id="cd16913">
    <property type="entry name" value="YkuD_like"/>
    <property type="match status" value="1"/>
</dbReference>
<dbReference type="PANTHER" id="PTHR30582">
    <property type="entry name" value="L,D-TRANSPEPTIDASE"/>
    <property type="match status" value="1"/>
</dbReference>
<dbReference type="Pfam" id="PF03734">
    <property type="entry name" value="YkuD"/>
    <property type="match status" value="1"/>
</dbReference>
<feature type="signal peptide" evidence="7">
    <location>
        <begin position="1"/>
        <end position="29"/>
    </location>
</feature>
<dbReference type="GO" id="GO:0008360">
    <property type="term" value="P:regulation of cell shape"/>
    <property type="evidence" value="ECO:0007669"/>
    <property type="project" value="UniProtKB-UniRule"/>
</dbReference>
<dbReference type="GO" id="GO:0071555">
    <property type="term" value="P:cell wall organization"/>
    <property type="evidence" value="ECO:0007669"/>
    <property type="project" value="UniProtKB-UniRule"/>
</dbReference>
<dbReference type="GO" id="GO:0018104">
    <property type="term" value="P:peptidoglycan-protein cross-linking"/>
    <property type="evidence" value="ECO:0007669"/>
    <property type="project" value="TreeGrafter"/>
</dbReference>
<proteinExistence type="predicted"/>